<dbReference type="GO" id="GO:0043094">
    <property type="term" value="P:metabolic compound salvage"/>
    <property type="evidence" value="ECO:0007669"/>
    <property type="project" value="InterPro"/>
</dbReference>
<dbReference type="PIRSF" id="PIRSF001491">
    <property type="entry name" value="Ppentomutase"/>
    <property type="match status" value="1"/>
</dbReference>
<keyword evidence="6" id="KW-1185">Reference proteome</keyword>
<organism evidence="5 6">
    <name type="scientific">Candidatus Nitrospira nitrosa</name>
    <dbReference type="NCBI Taxonomy" id="1742972"/>
    <lineage>
        <taxon>Bacteria</taxon>
        <taxon>Pseudomonadati</taxon>
        <taxon>Nitrospirota</taxon>
        <taxon>Nitrospiria</taxon>
        <taxon>Nitrospirales</taxon>
        <taxon>Nitrospiraceae</taxon>
        <taxon>Nitrospira</taxon>
    </lineage>
</organism>
<dbReference type="Gene3D" id="3.40.720.10">
    <property type="entry name" value="Alkaline Phosphatase, subunit A"/>
    <property type="match status" value="1"/>
</dbReference>
<dbReference type="GO" id="GO:0000287">
    <property type="term" value="F:magnesium ion binding"/>
    <property type="evidence" value="ECO:0007669"/>
    <property type="project" value="InterPro"/>
</dbReference>
<feature type="domain" description="Metalloenzyme" evidence="4">
    <location>
        <begin position="286"/>
        <end position="370"/>
    </location>
</feature>
<dbReference type="GO" id="GO:0005829">
    <property type="term" value="C:cytosol"/>
    <property type="evidence" value="ECO:0007669"/>
    <property type="project" value="TreeGrafter"/>
</dbReference>
<dbReference type="CDD" id="cd16009">
    <property type="entry name" value="PPM"/>
    <property type="match status" value="1"/>
</dbReference>
<comment type="similarity">
    <text evidence="1">Belongs to the phosphopentomutase family.</text>
</comment>
<dbReference type="InterPro" id="IPR017850">
    <property type="entry name" value="Alkaline_phosphatase_core_sf"/>
</dbReference>
<protein>
    <submittedName>
        <fullName evidence="5">Phosphopentomutase</fullName>
        <ecNumber evidence="5">5.4.2.7</ecNumber>
    </submittedName>
</protein>
<dbReference type="Gene3D" id="3.30.70.1250">
    <property type="entry name" value="Phosphopentomutase"/>
    <property type="match status" value="1"/>
</dbReference>
<evidence type="ECO:0000313" key="5">
    <source>
        <dbReference type="EMBL" id="CUS39421.1"/>
    </source>
</evidence>
<dbReference type="PANTHER" id="PTHR21110">
    <property type="entry name" value="PHOSPHOPENTOMUTASE"/>
    <property type="match status" value="1"/>
</dbReference>
<dbReference type="InterPro" id="IPR024052">
    <property type="entry name" value="Phosphopentomutase_DeoB_cap_sf"/>
</dbReference>
<dbReference type="Pfam" id="PF01676">
    <property type="entry name" value="Metalloenzyme"/>
    <property type="match status" value="1"/>
</dbReference>
<evidence type="ECO:0000256" key="3">
    <source>
        <dbReference type="ARBA" id="ARBA00023211"/>
    </source>
</evidence>
<dbReference type="GO" id="GO:0009117">
    <property type="term" value="P:nucleotide metabolic process"/>
    <property type="evidence" value="ECO:0007669"/>
    <property type="project" value="InterPro"/>
</dbReference>
<evidence type="ECO:0000256" key="2">
    <source>
        <dbReference type="ARBA" id="ARBA00022723"/>
    </source>
</evidence>
<dbReference type="OrthoDB" id="9769930at2"/>
<keyword evidence="2" id="KW-0479">Metal-binding</keyword>
<dbReference type="SUPFAM" id="SSF143856">
    <property type="entry name" value="DeoB insert domain-like"/>
    <property type="match status" value="1"/>
</dbReference>
<dbReference type="SUPFAM" id="SSF53649">
    <property type="entry name" value="Alkaline phosphatase-like"/>
    <property type="match status" value="1"/>
</dbReference>
<dbReference type="RefSeq" id="WP_090751215.1">
    <property type="nucleotide sequence ID" value="NZ_CZQA01000014.1"/>
</dbReference>
<dbReference type="AlphaFoldDB" id="A0A0S4LRT6"/>
<gene>
    <name evidence="5" type="primary">deoB</name>
    <name evidence="5" type="ORF">COMA1_80006</name>
</gene>
<dbReference type="EMBL" id="CZQA01000014">
    <property type="protein sequence ID" value="CUS39421.1"/>
    <property type="molecule type" value="Genomic_DNA"/>
</dbReference>
<name>A0A0S4LRT6_9BACT</name>
<dbReference type="NCBIfam" id="NF003766">
    <property type="entry name" value="PRK05362.1"/>
    <property type="match status" value="1"/>
</dbReference>
<proteinExistence type="inferred from homology"/>
<dbReference type="PANTHER" id="PTHR21110:SF0">
    <property type="entry name" value="PHOSPHOPENTOMUTASE"/>
    <property type="match status" value="1"/>
</dbReference>
<evidence type="ECO:0000259" key="4">
    <source>
        <dbReference type="Pfam" id="PF01676"/>
    </source>
</evidence>
<evidence type="ECO:0000313" key="6">
    <source>
        <dbReference type="Proteomes" id="UP000199032"/>
    </source>
</evidence>
<dbReference type="STRING" id="1742972.COMA1_80006"/>
<accession>A0A0S4LRT6</accession>
<dbReference type="Proteomes" id="UP000199032">
    <property type="component" value="Unassembled WGS sequence"/>
</dbReference>
<sequence length="385" mass="40608">MIQRVILLVMDGCGVGALPDAADYGDAEANTLVHLAETVGGLSLPNLEMLGLGHVAPIKGVRAMGQPSGCFGRLAFASAGKDSVAGYWEMSGVVQQKGAAVCRSGVPTSIVDMIEQVFGRKSIGREVALMGAMLRRYGVEHMATGAPILWADGGNTCFLAMHESIMAVSEFHHRCREVRKAAKEAGVLLRVVAQPVSGGHDQLRPYGGRKDCVHEAPGVTMFDVLSRSGQIAMGVGKVYDLFSGRGFTKAFPIASGIAGLEEVVGLLNKVPRGLLAASVDQWSEEPTQMATALQEFDRRLPELFDKLRPGDMVIVTGDHGRDGSLTGKTSTREYVPLCVTGPKLAQGVDLGTRGSAADVGQTIAEALGADRVLHGESFLDALRPG</sequence>
<keyword evidence="3" id="KW-0464">Manganese</keyword>
<reference evidence="5 6" key="1">
    <citation type="submission" date="2015-10" db="EMBL/GenBank/DDBJ databases">
        <authorList>
            <person name="Gilbert D.G."/>
        </authorList>
    </citation>
    <scope>NUCLEOTIDE SEQUENCE [LARGE SCALE GENOMIC DNA]</scope>
    <source>
        <strain evidence="5">COMA1</strain>
    </source>
</reference>
<keyword evidence="5" id="KW-0413">Isomerase</keyword>
<evidence type="ECO:0000256" key="1">
    <source>
        <dbReference type="ARBA" id="ARBA00010373"/>
    </source>
</evidence>
<dbReference type="InterPro" id="IPR010045">
    <property type="entry name" value="DeoB"/>
</dbReference>
<dbReference type="EC" id="5.4.2.7" evidence="5"/>
<dbReference type="GO" id="GO:0008973">
    <property type="term" value="F:phosphopentomutase activity"/>
    <property type="evidence" value="ECO:0007669"/>
    <property type="project" value="UniProtKB-EC"/>
</dbReference>
<dbReference type="InterPro" id="IPR006124">
    <property type="entry name" value="Metalloenzyme"/>
</dbReference>